<dbReference type="SUPFAM" id="SSF55257">
    <property type="entry name" value="RBP11-like subunits of RNA polymerase"/>
    <property type="match status" value="1"/>
</dbReference>
<dbReference type="InterPro" id="IPR011263">
    <property type="entry name" value="DNA-dir_RNA_pol_RpoA/D/Rpb3"/>
</dbReference>
<gene>
    <name evidence="5" type="primary">rpoA</name>
</gene>
<keyword evidence="2" id="KW-0804">Transcription</keyword>
<name>A0A386AZP5_9CHLO</name>
<dbReference type="InterPro" id="IPR036643">
    <property type="entry name" value="RNApol_insert_sf"/>
</dbReference>
<dbReference type="InterPro" id="IPR036603">
    <property type="entry name" value="RBP11-like"/>
</dbReference>
<dbReference type="Pfam" id="PF01000">
    <property type="entry name" value="RNA_pol_A_bac"/>
    <property type="match status" value="1"/>
</dbReference>
<evidence type="ECO:0000259" key="4">
    <source>
        <dbReference type="SMART" id="SM00662"/>
    </source>
</evidence>
<keyword evidence="1" id="KW-0240">DNA-directed RNA polymerase</keyword>
<dbReference type="InterPro" id="IPR011262">
    <property type="entry name" value="DNA-dir_RNA_pol_insert"/>
</dbReference>
<dbReference type="GO" id="GO:0046983">
    <property type="term" value="F:protein dimerization activity"/>
    <property type="evidence" value="ECO:0007669"/>
    <property type="project" value="InterPro"/>
</dbReference>
<dbReference type="GO" id="GO:0003899">
    <property type="term" value="F:DNA-directed RNA polymerase activity"/>
    <property type="evidence" value="ECO:0007669"/>
    <property type="project" value="InterPro"/>
</dbReference>
<dbReference type="GeneID" id="38278753"/>
<keyword evidence="5" id="KW-0934">Plastid</keyword>
<accession>A0A386AZP5</accession>
<dbReference type="EMBL" id="MH591104">
    <property type="protein sequence ID" value="AYC64912.1"/>
    <property type="molecule type" value="Genomic_DNA"/>
</dbReference>
<feature type="domain" description="DNA-directed RNA polymerase RpoA/D/Rpb3-type" evidence="4">
    <location>
        <begin position="20"/>
        <end position="300"/>
    </location>
</feature>
<dbReference type="RefSeq" id="YP_009518972.1">
    <property type="nucleotide sequence ID" value="NC_039521.1"/>
</dbReference>
<dbReference type="SMART" id="SM00662">
    <property type="entry name" value="RPOLD"/>
    <property type="match status" value="1"/>
</dbReference>
<dbReference type="Pfam" id="PF01193">
    <property type="entry name" value="RNA_pol_L"/>
    <property type="match status" value="1"/>
</dbReference>
<reference evidence="5" key="1">
    <citation type="submission" date="2018-07" db="EMBL/GenBank/DDBJ databases">
        <authorList>
            <person name="Quirk P.G."/>
            <person name="Krulwich T.A."/>
        </authorList>
    </citation>
    <scope>NUCLEOTIDE SEQUENCE</scope>
</reference>
<sequence length="401" mass="47327">MNKKKVYCISSRIENTGQLYGCFKIGPFVGHQSLTFANALRRTLLADKPKFLFKAIQIYGIEHEYSNLEGVRESVIDIMLNLEKLIFKLEKPIIKPQIASIFFNGPGILKAESIIFPSGIKCINLSQYIAALEINGQLKIKLYFSPNFDILNFLDSKIVNSKIKSKKEKITPIFKLNKLSKKQFTKNFKFYNKQISFFSTLKIKKNRVLEYSNLWNKFSFIKKTNRKYLEINKNINKNFLFIKSSTFDINKINYTLQSDFIQKNEFILFEIWTNGSLNPKKTILKGINNLLLEIFPFSKKYLKVFNYESFFEIKKKFVNVHETKKKRKHILNISKKNFKNNFLNLEIGNFQFDLDTFIFLKKNNICRIIDFVEYKKNLNINNSSSLYIFNKFLQEILETKI</sequence>
<keyword evidence="5" id="KW-0150">Chloroplast</keyword>
<dbReference type="GO" id="GO:0006351">
    <property type="term" value="P:DNA-templated transcription"/>
    <property type="evidence" value="ECO:0007669"/>
    <property type="project" value="InterPro"/>
</dbReference>
<evidence type="ECO:0000313" key="5">
    <source>
        <dbReference type="EMBL" id="AYC64912.1"/>
    </source>
</evidence>
<dbReference type="AlphaFoldDB" id="A0A386AZP5"/>
<proteinExistence type="predicted"/>
<geneLocation type="chloroplast" evidence="5"/>
<dbReference type="Gene3D" id="3.30.1360.10">
    <property type="entry name" value="RNA polymerase, RBP11-like subunit"/>
    <property type="match status" value="2"/>
</dbReference>
<organism evidence="5">
    <name type="scientific">Boodleopsis sp. H.0758</name>
    <dbReference type="NCBI Taxonomy" id="2320802"/>
    <lineage>
        <taxon>Eukaryota</taxon>
        <taxon>Viridiplantae</taxon>
        <taxon>Chlorophyta</taxon>
        <taxon>core chlorophytes</taxon>
        <taxon>Ulvophyceae</taxon>
        <taxon>TCBD clade</taxon>
        <taxon>Bryopsidales</taxon>
        <taxon>Halimedineae</taxon>
        <taxon>Halimedaceae</taxon>
        <taxon>Rhipileae</taxon>
        <taxon>Boodleopsis</taxon>
    </lineage>
</organism>
<dbReference type="Gene3D" id="2.170.120.12">
    <property type="entry name" value="DNA-directed RNA polymerase, insert domain"/>
    <property type="match status" value="1"/>
</dbReference>
<evidence type="ECO:0000256" key="2">
    <source>
        <dbReference type="ARBA" id="ARBA00023163"/>
    </source>
</evidence>
<dbReference type="GO" id="GO:0000428">
    <property type="term" value="C:DNA-directed RNA polymerase complex"/>
    <property type="evidence" value="ECO:0007669"/>
    <property type="project" value="UniProtKB-KW"/>
</dbReference>
<dbReference type="SUPFAM" id="SSF56553">
    <property type="entry name" value="Insert subdomain of RNA polymerase alpha subunit"/>
    <property type="match status" value="1"/>
</dbReference>
<protein>
    <recommendedName>
        <fullName evidence="3">Plastid-encoded RNA polymerase subunit alpha</fullName>
    </recommendedName>
</protein>
<reference evidence="5" key="2">
    <citation type="journal article" date="2019" name="Mol. Phylogenet. Evol.">
        <title>Reassessment of the classification of bryopsidales (chlorophyta) based on chloroplast phylogenomic analyses.</title>
        <authorList>
            <person name="Cremen M.C."/>
            <person name="Leliaert F."/>
            <person name="West J."/>
            <person name="Lam D.W."/>
            <person name="Shimada S."/>
            <person name="Lopez-Bautista J.M."/>
            <person name="Verbruggen H."/>
        </authorList>
    </citation>
    <scope>NUCLEOTIDE SEQUENCE</scope>
</reference>
<evidence type="ECO:0000256" key="1">
    <source>
        <dbReference type="ARBA" id="ARBA00022478"/>
    </source>
</evidence>
<evidence type="ECO:0000256" key="3">
    <source>
        <dbReference type="ARBA" id="ARBA00031776"/>
    </source>
</evidence>